<evidence type="ECO:0000313" key="3">
    <source>
        <dbReference type="EMBL" id="JAA66972.1"/>
    </source>
</evidence>
<proteinExistence type="evidence at transcript level"/>
<feature type="signal peptide" evidence="2">
    <location>
        <begin position="1"/>
        <end position="20"/>
    </location>
</feature>
<protein>
    <submittedName>
        <fullName evidence="3">Putative 8.9 kDa protein</fullName>
    </submittedName>
</protein>
<organism evidence="3">
    <name type="scientific">Ixodes ricinus</name>
    <name type="common">Common tick</name>
    <name type="synonym">Acarus ricinus</name>
    <dbReference type="NCBI Taxonomy" id="34613"/>
    <lineage>
        <taxon>Eukaryota</taxon>
        <taxon>Metazoa</taxon>
        <taxon>Ecdysozoa</taxon>
        <taxon>Arthropoda</taxon>
        <taxon>Chelicerata</taxon>
        <taxon>Arachnida</taxon>
        <taxon>Acari</taxon>
        <taxon>Parasitiformes</taxon>
        <taxon>Ixodida</taxon>
        <taxon>Ixodoidea</taxon>
        <taxon>Ixodidae</taxon>
        <taxon>Ixodinae</taxon>
        <taxon>Ixodes</taxon>
    </lineage>
</organism>
<sequence>MRTIVLLAVIALGGVSLIMGDANHRHHYGVSFDNGTCKYRQIQKQLNEKKIKEKETLKKKQNLNKSKPLK</sequence>
<feature type="chain" id="PRO_5005515980" evidence="2">
    <location>
        <begin position="21"/>
        <end position="70"/>
    </location>
</feature>
<evidence type="ECO:0000256" key="2">
    <source>
        <dbReference type="SAM" id="SignalP"/>
    </source>
</evidence>
<reference evidence="3" key="1">
    <citation type="submission" date="2012-12" db="EMBL/GenBank/DDBJ databases">
        <title>Identification and characterization of a phenylalanine ammonia-lyase gene family in Isatis indigotica Fort.</title>
        <authorList>
            <person name="Liu Q."/>
            <person name="Chen J."/>
            <person name="Zhou X."/>
            <person name="Di P."/>
            <person name="Xiao Y."/>
            <person name="Xuan H."/>
            <person name="Zhang L."/>
            <person name="Chen W."/>
        </authorList>
    </citation>
    <scope>NUCLEOTIDE SEQUENCE</scope>
    <source>
        <tissue evidence="3">Salivary gland</tissue>
    </source>
</reference>
<keyword evidence="2" id="KW-0732">Signal</keyword>
<accession>A0A0K8R731</accession>
<feature type="compositionally biased region" description="Basic residues" evidence="1">
    <location>
        <begin position="59"/>
        <end position="70"/>
    </location>
</feature>
<dbReference type="AlphaFoldDB" id="A0A0K8R731"/>
<evidence type="ECO:0000256" key="1">
    <source>
        <dbReference type="SAM" id="MobiDB-lite"/>
    </source>
</evidence>
<feature type="region of interest" description="Disordered" evidence="1">
    <location>
        <begin position="50"/>
        <end position="70"/>
    </location>
</feature>
<name>A0A0K8R731_IXORI</name>
<dbReference type="EMBL" id="GADI01006836">
    <property type="protein sequence ID" value="JAA66972.1"/>
    <property type="molecule type" value="mRNA"/>
</dbReference>